<dbReference type="GeneID" id="95552893"/>
<organism evidence="2 3">
    <name type="scientific">Trinickia caryophylli</name>
    <name type="common">Paraburkholderia caryophylli</name>
    <dbReference type="NCBI Taxonomy" id="28094"/>
    <lineage>
        <taxon>Bacteria</taxon>
        <taxon>Pseudomonadati</taxon>
        <taxon>Pseudomonadota</taxon>
        <taxon>Betaproteobacteria</taxon>
        <taxon>Burkholderiales</taxon>
        <taxon>Burkholderiaceae</taxon>
        <taxon>Trinickia</taxon>
    </lineage>
</organism>
<dbReference type="AlphaFoldDB" id="A0A1X7FTT2"/>
<evidence type="ECO:0000313" key="3">
    <source>
        <dbReference type="Proteomes" id="UP000192911"/>
    </source>
</evidence>
<keyword evidence="3" id="KW-1185">Reference proteome</keyword>
<dbReference type="InterPro" id="IPR029068">
    <property type="entry name" value="Glyas_Bleomycin-R_OHBP_Dase"/>
</dbReference>
<dbReference type="InterPro" id="IPR037523">
    <property type="entry name" value="VOC_core"/>
</dbReference>
<dbReference type="PROSITE" id="PS51819">
    <property type="entry name" value="VOC"/>
    <property type="match status" value="1"/>
</dbReference>
<proteinExistence type="predicted"/>
<dbReference type="Proteomes" id="UP000192911">
    <property type="component" value="Unassembled WGS sequence"/>
</dbReference>
<sequence length="134" mass="14908">MEFLINIDVSDLDEATRFYQSAFELRIGRRFGSDFVELLGGPAPIYLLAKPAGTATSIDARHQRSYERHWTPVHLDIVVDDIDAAVARACGAGARLEQPVLQREWGRLALMADPFGHGFCLLQFEGRGYDAIAD</sequence>
<dbReference type="RefSeq" id="WP_085228955.1">
    <property type="nucleotide sequence ID" value="NZ_BSQD01000008.1"/>
</dbReference>
<dbReference type="EMBL" id="FXAH01000011">
    <property type="protein sequence ID" value="SMF57937.1"/>
    <property type="molecule type" value="Genomic_DNA"/>
</dbReference>
<dbReference type="STRING" id="28094.SAMN06295900_11149"/>
<dbReference type="Gene3D" id="3.10.180.10">
    <property type="entry name" value="2,3-Dihydroxybiphenyl 1,2-Dioxygenase, domain 1"/>
    <property type="match status" value="1"/>
</dbReference>
<evidence type="ECO:0000259" key="1">
    <source>
        <dbReference type="PROSITE" id="PS51819"/>
    </source>
</evidence>
<gene>
    <name evidence="2" type="ORF">SAMN06295900_11149</name>
</gene>
<accession>A0A1X7FTT2</accession>
<dbReference type="SUPFAM" id="SSF54593">
    <property type="entry name" value="Glyoxalase/Bleomycin resistance protein/Dihydroxybiphenyl dioxygenase"/>
    <property type="match status" value="1"/>
</dbReference>
<dbReference type="InterPro" id="IPR041581">
    <property type="entry name" value="Glyoxalase_6"/>
</dbReference>
<name>A0A1X7FTT2_TRICW</name>
<feature type="domain" description="VOC" evidence="1">
    <location>
        <begin position="1"/>
        <end position="124"/>
    </location>
</feature>
<dbReference type="Pfam" id="PF18029">
    <property type="entry name" value="Glyoxalase_6"/>
    <property type="match status" value="1"/>
</dbReference>
<evidence type="ECO:0000313" key="2">
    <source>
        <dbReference type="EMBL" id="SMF57937.1"/>
    </source>
</evidence>
<dbReference type="OrthoDB" id="5522469at2"/>
<reference evidence="3" key="1">
    <citation type="submission" date="2017-04" db="EMBL/GenBank/DDBJ databases">
        <authorList>
            <person name="Varghese N."/>
            <person name="Submissions S."/>
        </authorList>
    </citation>
    <scope>NUCLEOTIDE SEQUENCE [LARGE SCALE GENOMIC DNA]</scope>
    <source>
        <strain evidence="3">Ballard 720</strain>
    </source>
</reference>
<protein>
    <recommendedName>
        <fullName evidence="1">VOC domain-containing protein</fullName>
    </recommendedName>
</protein>